<evidence type="ECO:0000313" key="1">
    <source>
        <dbReference type="EMBL" id="CAB3998862.1"/>
    </source>
</evidence>
<comment type="caution">
    <text evidence="1">The sequence shown here is derived from an EMBL/GenBank/DDBJ whole genome shotgun (WGS) entry which is preliminary data.</text>
</comment>
<name>A0A6S7HWR8_PARCT</name>
<dbReference type="PANTHER" id="PTHR46137">
    <property type="entry name" value="OS05G0310600 PROTEIN"/>
    <property type="match status" value="1"/>
</dbReference>
<evidence type="ECO:0000313" key="2">
    <source>
        <dbReference type="Proteomes" id="UP001152795"/>
    </source>
</evidence>
<gene>
    <name evidence="1" type="ORF">PACLA_8A081001</name>
</gene>
<dbReference type="Pfam" id="PF04970">
    <property type="entry name" value="LRAT"/>
    <property type="match status" value="1"/>
</dbReference>
<sequence>MEENVPKFALGDHVFAMQSISHLHHGIVDGENTVTHFTSHLDGNCDSNGLVQQIPVGDFIKDYPFGVYKYGVSDDADNLQWPGTYCAQECESEDKVLERASECLTSGFGEYQILGNNCEDFAYYCKTGQRQQSNAQLQATMTRVAATRSALEAGHKSPVVLAGCLFGVFSANDFGKTTDKESSHKEKNNPE</sequence>
<protein>
    <submittedName>
        <fullName evidence="1">Uncharacterized protein</fullName>
    </submittedName>
</protein>
<dbReference type="OrthoDB" id="421951at2759"/>
<dbReference type="PANTHER" id="PTHR46137:SF3">
    <property type="entry name" value="OS05G0310600 PROTEIN"/>
    <property type="match status" value="1"/>
</dbReference>
<dbReference type="PROSITE" id="PS51934">
    <property type="entry name" value="LRAT"/>
    <property type="match status" value="1"/>
</dbReference>
<organism evidence="1 2">
    <name type="scientific">Paramuricea clavata</name>
    <name type="common">Red gorgonian</name>
    <name type="synonym">Violescent sea-whip</name>
    <dbReference type="NCBI Taxonomy" id="317549"/>
    <lineage>
        <taxon>Eukaryota</taxon>
        <taxon>Metazoa</taxon>
        <taxon>Cnidaria</taxon>
        <taxon>Anthozoa</taxon>
        <taxon>Octocorallia</taxon>
        <taxon>Malacalcyonacea</taxon>
        <taxon>Plexauridae</taxon>
        <taxon>Paramuricea</taxon>
    </lineage>
</organism>
<dbReference type="AlphaFoldDB" id="A0A6S7HWR8"/>
<dbReference type="InterPro" id="IPR007053">
    <property type="entry name" value="LRAT_dom"/>
</dbReference>
<proteinExistence type="predicted"/>
<accession>A0A6S7HWR8</accession>
<reference evidence="1" key="1">
    <citation type="submission" date="2020-04" db="EMBL/GenBank/DDBJ databases">
        <authorList>
            <person name="Alioto T."/>
            <person name="Alioto T."/>
            <person name="Gomez Garrido J."/>
        </authorList>
    </citation>
    <scope>NUCLEOTIDE SEQUENCE</scope>
    <source>
        <strain evidence="1">A484AB</strain>
    </source>
</reference>
<dbReference type="Gene3D" id="3.90.1720.10">
    <property type="entry name" value="endopeptidase domain like (from Nostoc punctiforme)"/>
    <property type="match status" value="1"/>
</dbReference>
<dbReference type="EMBL" id="CACRXK020003455">
    <property type="protein sequence ID" value="CAB3998862.1"/>
    <property type="molecule type" value="Genomic_DNA"/>
</dbReference>
<keyword evidence="2" id="KW-1185">Reference proteome</keyword>
<dbReference type="Proteomes" id="UP001152795">
    <property type="component" value="Unassembled WGS sequence"/>
</dbReference>